<protein>
    <recommendedName>
        <fullName evidence="6">WASH complex subunit 7</fullName>
    </recommendedName>
</protein>
<dbReference type="InterPro" id="IPR028282">
    <property type="entry name" value="WASH-7_central"/>
</dbReference>
<dbReference type="PANTHER" id="PTHR31409:SF0">
    <property type="entry name" value="WASH COMPLEX SUBUNIT 4"/>
    <property type="match status" value="1"/>
</dbReference>
<comment type="caution">
    <text evidence="4">The sequence shown here is derived from an EMBL/GenBank/DDBJ whole genome shotgun (WGS) entry which is preliminary data.</text>
</comment>
<dbReference type="PANTHER" id="PTHR31409">
    <property type="entry name" value="WASH COMPLEX SUBUNIT 4"/>
    <property type="match status" value="1"/>
</dbReference>
<dbReference type="Pfam" id="PF14745">
    <property type="entry name" value="WASH-4_N"/>
    <property type="match status" value="1"/>
</dbReference>
<dbReference type="Pfam" id="PF14744">
    <property type="entry name" value="WASH-7_mid"/>
    <property type="match status" value="1"/>
</dbReference>
<dbReference type="GO" id="GO:0016197">
    <property type="term" value="P:endosomal transport"/>
    <property type="evidence" value="ECO:0007669"/>
    <property type="project" value="TreeGrafter"/>
</dbReference>
<dbReference type="GO" id="GO:0007032">
    <property type="term" value="P:endosome organization"/>
    <property type="evidence" value="ECO:0007669"/>
    <property type="project" value="TreeGrafter"/>
</dbReference>
<feature type="domain" description="WASH complex subunit 7 C-terminal" evidence="3">
    <location>
        <begin position="958"/>
        <end position="1113"/>
    </location>
</feature>
<feature type="domain" description="WASH complex subunit 4 N-terminal" evidence="2">
    <location>
        <begin position="87"/>
        <end position="586"/>
    </location>
</feature>
<dbReference type="Pfam" id="PF14746">
    <property type="entry name" value="WASH-7_C"/>
    <property type="match status" value="1"/>
</dbReference>
<dbReference type="AlphaFoldDB" id="A0AAD5QLX2"/>
<proteinExistence type="predicted"/>
<evidence type="ECO:0000313" key="5">
    <source>
        <dbReference type="Proteomes" id="UP001196413"/>
    </source>
</evidence>
<evidence type="ECO:0000259" key="2">
    <source>
        <dbReference type="Pfam" id="PF14745"/>
    </source>
</evidence>
<keyword evidence="5" id="KW-1185">Reference proteome</keyword>
<dbReference type="GO" id="GO:0005768">
    <property type="term" value="C:endosome"/>
    <property type="evidence" value="ECO:0007669"/>
    <property type="project" value="TreeGrafter"/>
</dbReference>
<feature type="domain" description="WASH complex subunit 7 central" evidence="1">
    <location>
        <begin position="587"/>
        <end position="934"/>
    </location>
</feature>
<dbReference type="InterPro" id="IPR027307">
    <property type="entry name" value="WASH7"/>
</dbReference>
<gene>
    <name evidence="4" type="ORF">KIN20_014942</name>
</gene>
<evidence type="ECO:0008006" key="6">
    <source>
        <dbReference type="Google" id="ProtNLM"/>
    </source>
</evidence>
<evidence type="ECO:0000313" key="4">
    <source>
        <dbReference type="EMBL" id="KAJ1356953.1"/>
    </source>
</evidence>
<name>A0AAD5QLX2_PARTN</name>
<organism evidence="4 5">
    <name type="scientific">Parelaphostrongylus tenuis</name>
    <name type="common">Meningeal worm</name>
    <dbReference type="NCBI Taxonomy" id="148309"/>
    <lineage>
        <taxon>Eukaryota</taxon>
        <taxon>Metazoa</taxon>
        <taxon>Ecdysozoa</taxon>
        <taxon>Nematoda</taxon>
        <taxon>Chromadorea</taxon>
        <taxon>Rhabditida</taxon>
        <taxon>Rhabditina</taxon>
        <taxon>Rhabditomorpha</taxon>
        <taxon>Strongyloidea</taxon>
        <taxon>Metastrongylidae</taxon>
        <taxon>Parelaphostrongylus</taxon>
    </lineage>
</organism>
<dbReference type="InterPro" id="IPR028283">
    <property type="entry name" value="WASH-7_C"/>
</dbReference>
<dbReference type="EMBL" id="JAHQIW010002976">
    <property type="protein sequence ID" value="KAJ1356953.1"/>
    <property type="molecule type" value="Genomic_DNA"/>
</dbReference>
<dbReference type="Proteomes" id="UP001196413">
    <property type="component" value="Unassembled WGS sequence"/>
</dbReference>
<dbReference type="InterPro" id="IPR028191">
    <property type="entry name" value="WASH-4_N"/>
</dbReference>
<accession>A0AAD5QLX2</accession>
<evidence type="ECO:0000259" key="3">
    <source>
        <dbReference type="Pfam" id="PF14746"/>
    </source>
</evidence>
<dbReference type="GO" id="GO:0071203">
    <property type="term" value="C:WASH complex"/>
    <property type="evidence" value="ECO:0007669"/>
    <property type="project" value="InterPro"/>
</dbReference>
<reference evidence="4" key="1">
    <citation type="submission" date="2021-06" db="EMBL/GenBank/DDBJ databases">
        <title>Parelaphostrongylus tenuis whole genome reference sequence.</title>
        <authorList>
            <person name="Garwood T.J."/>
            <person name="Larsen P.A."/>
            <person name="Fountain-Jones N.M."/>
            <person name="Garbe J.R."/>
            <person name="Macchietto M.G."/>
            <person name="Kania S.A."/>
            <person name="Gerhold R.W."/>
            <person name="Richards J.E."/>
            <person name="Wolf T.M."/>
        </authorList>
    </citation>
    <scope>NUCLEOTIDE SEQUENCE</scope>
    <source>
        <strain evidence="4">MNPRO001-30</strain>
        <tissue evidence="4">Meninges</tissue>
    </source>
</reference>
<sequence length="1120" mass="129104">MEQTKNSRAAELELAQFRDLLESFPYTSEGQEKFIEEENANVTMEIRAKQRMEGLRSAHVKSAHINRVSTCMLLVQSNHSLLVIVSIIDQCVSIFANIVNEIAEIRTEAAEKFFPSLVLYESKDLDPSDQCRAVRDMVEFFPILLKLSQFLARINLLFRNLLFQIHGFQSLREDEVPKASARKLLRAWFGLGELLLIILQTEKIIECRPAIRNDWNNYCRALNTAQHNPSQFCVGDEELRQLITTISSVEGLVMAGNGLKNCYQQSYGHLDEDKQFVARMRAAIVELYNQWERAADGDMPDKYRLMVIISLYVFYQLHFSPKDKKLGKLIWKSHKKIGAFYLVGDILWIPCEILLREVPTIVDSVDKKSVQFIRQLRETLLTERNDAMLEEAVSYIPSAQEWQTKMRIENRQEEPRDAVASLSVIELVLKGARIADVMCSLLRIVLNSHVGTIQISKATAYTMFSIIESIKAISQTFADCRRMLLECSQMACQQWRCHCLALIERARLSAQVSGDIQRAAAFHIAIQCLLGSESRTRLCICGIALEIAQYKEAMGRLNSSQLDALISRLETFCKMDAIIERVTNCSFLVFHRDLTVIYWDTALSRLPTRQDITHFTMAMSDCIRYVEKSGRSKQLERFREEMVQSIEKGFLHPLCAAVEVDLRVLSHQDLIDDERGKPSQEVLDFYKRMLCNPDIRLHGVVLSTREFVSSYLQKMFYELTALSLHDRHAYAKMSMLAEQRYGLDIIDGALPNYSTGMSMDVVQVMRSLKQFVADFNYCLHQERFLHTVSIQLSSFFIEKTSPNRTLRVLTADHMADSMRTHGLGVLNTGVNLTYQLLRSKFTVFNQFLKDEHIHAQLQKDIRYFRENMDSLNKMFPPKRAELFNRALSQLTTQQNECTYMDKFRILITQMGNALGFVRSMSSAAAAVASQMKAYDTVVEDIGPPDPNDDSPIRITMELLRELREHASKTRSFIKMLVEVFRSAFLDESRFGHLLDFYVAVPALTVNYVEHMLMCRDRLKKRTQHDKELTFTDDGFTMGLAYILTILKLWPQFTALNWFRSVNKKCAADKEVLNEEMKTSKDPRSANLRATRLQAYEREFKLLSFTFQSSRVFFSVDDDEE</sequence>
<evidence type="ECO:0000259" key="1">
    <source>
        <dbReference type="Pfam" id="PF14744"/>
    </source>
</evidence>